<dbReference type="InterPro" id="IPR011053">
    <property type="entry name" value="Single_hybrid_motif"/>
</dbReference>
<feature type="domain" description="Lipoyl-binding" evidence="13">
    <location>
        <begin position="2"/>
        <end position="77"/>
    </location>
</feature>
<organism evidence="15 16">
    <name type="scientific">Wenzhouxiangella limi</name>
    <dbReference type="NCBI Taxonomy" id="2707351"/>
    <lineage>
        <taxon>Bacteria</taxon>
        <taxon>Pseudomonadati</taxon>
        <taxon>Pseudomonadota</taxon>
        <taxon>Gammaproteobacteria</taxon>
        <taxon>Chromatiales</taxon>
        <taxon>Wenzhouxiangellaceae</taxon>
        <taxon>Wenzhouxiangella</taxon>
    </lineage>
</organism>
<evidence type="ECO:0000256" key="1">
    <source>
        <dbReference type="ARBA" id="ARBA00004052"/>
    </source>
</evidence>
<evidence type="ECO:0000256" key="11">
    <source>
        <dbReference type="RuleBase" id="RU361138"/>
    </source>
</evidence>
<dbReference type="Pfam" id="PF00198">
    <property type="entry name" value="2-oxoacid_dh"/>
    <property type="match status" value="1"/>
</dbReference>
<comment type="pathway">
    <text evidence="2 11">Amino-acid degradation; L-lysine degradation via saccharopine pathway; glutaryl-CoA from L-lysine: step 6/6.</text>
</comment>
<dbReference type="NCBIfam" id="TIGR01347">
    <property type="entry name" value="sucB"/>
    <property type="match status" value="1"/>
</dbReference>
<keyword evidence="6 11" id="KW-0816">Tricarboxylic acid cycle</keyword>
<dbReference type="PANTHER" id="PTHR43416:SF5">
    <property type="entry name" value="DIHYDROLIPOYLLYSINE-RESIDUE SUCCINYLTRANSFERASE COMPONENT OF 2-OXOGLUTARATE DEHYDROGENASE COMPLEX, MITOCHONDRIAL"/>
    <property type="match status" value="1"/>
</dbReference>
<evidence type="ECO:0000256" key="6">
    <source>
        <dbReference type="ARBA" id="ARBA00022532"/>
    </source>
</evidence>
<protein>
    <recommendedName>
        <fullName evidence="5 11">Dihydrolipoyllysine-residue succinyltransferase component of 2-oxoglutarate dehydrogenase complex</fullName>
        <ecNumber evidence="4 11">2.3.1.61</ecNumber>
    </recommendedName>
    <alternativeName>
        <fullName evidence="11">2-oxoglutarate dehydrogenase complex component E2</fullName>
    </alternativeName>
</protein>
<dbReference type="Gene3D" id="3.30.559.10">
    <property type="entry name" value="Chloramphenicol acetyltransferase-like domain"/>
    <property type="match status" value="1"/>
</dbReference>
<dbReference type="InterPro" id="IPR003016">
    <property type="entry name" value="2-oxoA_DH_lipoyl-BS"/>
</dbReference>
<comment type="catalytic activity">
    <reaction evidence="10 11">
        <text>N(6)-[(R)-dihydrolipoyl]-L-lysyl-[protein] + succinyl-CoA = N(6)-[(R)-S(8)-succinyldihydrolipoyl]-L-lysyl-[protein] + CoA</text>
        <dbReference type="Rhea" id="RHEA:15213"/>
        <dbReference type="Rhea" id="RHEA-COMP:10475"/>
        <dbReference type="Rhea" id="RHEA-COMP:20092"/>
        <dbReference type="ChEBI" id="CHEBI:57287"/>
        <dbReference type="ChEBI" id="CHEBI:57292"/>
        <dbReference type="ChEBI" id="CHEBI:83100"/>
        <dbReference type="ChEBI" id="CHEBI:83120"/>
        <dbReference type="EC" id="2.3.1.61"/>
    </reaction>
</comment>
<reference evidence="15 16" key="1">
    <citation type="submission" date="2020-02" db="EMBL/GenBank/DDBJ databases">
        <authorList>
            <person name="Zhang X.-Y."/>
        </authorList>
    </citation>
    <scope>NUCLEOTIDE SEQUENCE [LARGE SCALE GENOMIC DNA]</scope>
    <source>
        <strain evidence="15 16">C33</strain>
    </source>
</reference>
<feature type="domain" description="Peripheral subunit-binding (PSBD)" evidence="14">
    <location>
        <begin position="122"/>
        <end position="159"/>
    </location>
</feature>
<dbReference type="EC" id="2.3.1.61" evidence="4 11"/>
<dbReference type="Gene3D" id="4.10.320.10">
    <property type="entry name" value="E3-binding domain"/>
    <property type="match status" value="1"/>
</dbReference>
<dbReference type="GO" id="GO:0004149">
    <property type="term" value="F:dihydrolipoyllysine-residue succinyltransferase activity"/>
    <property type="evidence" value="ECO:0007669"/>
    <property type="project" value="UniProtKB-UniRule"/>
</dbReference>
<gene>
    <name evidence="15" type="primary">sucB</name>
    <name evidence="15" type="ORF">G3I74_03805</name>
</gene>
<dbReference type="FunFam" id="3.30.559.10:FF:000007">
    <property type="entry name" value="Dihydrolipoamide acetyltransferase component of pyruvate dehydrogenase complex"/>
    <property type="match status" value="1"/>
</dbReference>
<dbReference type="SUPFAM" id="SSF51230">
    <property type="entry name" value="Single hybrid motif"/>
    <property type="match status" value="1"/>
</dbReference>
<name>A0A845V3N5_9GAMM</name>
<dbReference type="CDD" id="cd06849">
    <property type="entry name" value="lipoyl_domain"/>
    <property type="match status" value="1"/>
</dbReference>
<dbReference type="GO" id="GO:0033512">
    <property type="term" value="P:L-lysine catabolic process to acetyl-CoA via saccharopine"/>
    <property type="evidence" value="ECO:0007669"/>
    <property type="project" value="UniProtKB-UniRule"/>
</dbReference>
<evidence type="ECO:0000256" key="3">
    <source>
        <dbReference type="ARBA" id="ARBA00007317"/>
    </source>
</evidence>
<dbReference type="PROSITE" id="PS50968">
    <property type="entry name" value="BIOTINYL_LIPOYL"/>
    <property type="match status" value="1"/>
</dbReference>
<keyword evidence="9 11" id="KW-0012">Acyltransferase</keyword>
<dbReference type="AlphaFoldDB" id="A0A845V3N5"/>
<dbReference type="InterPro" id="IPR023213">
    <property type="entry name" value="CAT-like_dom_sf"/>
</dbReference>
<evidence type="ECO:0000256" key="5">
    <source>
        <dbReference type="ARBA" id="ARBA00019511"/>
    </source>
</evidence>
<dbReference type="SUPFAM" id="SSF47005">
    <property type="entry name" value="Peripheral subunit-binding domain of 2-oxo acid dehydrogenase complex"/>
    <property type="match status" value="1"/>
</dbReference>
<keyword evidence="16" id="KW-1185">Reference proteome</keyword>
<keyword evidence="7 11" id="KW-0808">Transferase</keyword>
<dbReference type="EMBL" id="JAAGSC010000031">
    <property type="protein sequence ID" value="NDY94851.1"/>
    <property type="molecule type" value="Genomic_DNA"/>
</dbReference>
<evidence type="ECO:0000313" key="15">
    <source>
        <dbReference type="EMBL" id="NDY94851.1"/>
    </source>
</evidence>
<dbReference type="PROSITE" id="PS00189">
    <property type="entry name" value="LIPOYL"/>
    <property type="match status" value="1"/>
</dbReference>
<evidence type="ECO:0000259" key="14">
    <source>
        <dbReference type="PROSITE" id="PS51826"/>
    </source>
</evidence>
<evidence type="ECO:0000313" key="16">
    <source>
        <dbReference type="Proteomes" id="UP000484885"/>
    </source>
</evidence>
<dbReference type="GO" id="GO:0045252">
    <property type="term" value="C:oxoglutarate dehydrogenase complex"/>
    <property type="evidence" value="ECO:0007669"/>
    <property type="project" value="UniProtKB-UniRule"/>
</dbReference>
<accession>A0A845V3N5</accession>
<evidence type="ECO:0000256" key="4">
    <source>
        <dbReference type="ARBA" id="ARBA00012945"/>
    </source>
</evidence>
<evidence type="ECO:0000256" key="2">
    <source>
        <dbReference type="ARBA" id="ARBA00005145"/>
    </source>
</evidence>
<evidence type="ECO:0000256" key="12">
    <source>
        <dbReference type="SAM" id="MobiDB-lite"/>
    </source>
</evidence>
<dbReference type="GO" id="GO:0006099">
    <property type="term" value="P:tricarboxylic acid cycle"/>
    <property type="evidence" value="ECO:0007669"/>
    <property type="project" value="UniProtKB-UniRule"/>
</dbReference>
<comment type="caution">
    <text evidence="15">The sequence shown here is derived from an EMBL/GenBank/DDBJ whole genome shotgun (WGS) entry which is preliminary data.</text>
</comment>
<dbReference type="InterPro" id="IPR036625">
    <property type="entry name" value="E3-bd_dom_sf"/>
</dbReference>
<dbReference type="GO" id="GO:0005829">
    <property type="term" value="C:cytosol"/>
    <property type="evidence" value="ECO:0007669"/>
    <property type="project" value="TreeGrafter"/>
</dbReference>
<dbReference type="InterPro" id="IPR006255">
    <property type="entry name" value="SucB"/>
</dbReference>
<dbReference type="RefSeq" id="WP_164210232.1">
    <property type="nucleotide sequence ID" value="NZ_JAAGSC010000031.1"/>
</dbReference>
<dbReference type="UniPathway" id="UPA00868">
    <property type="reaction ID" value="UER00840"/>
</dbReference>
<evidence type="ECO:0000256" key="10">
    <source>
        <dbReference type="ARBA" id="ARBA00052761"/>
    </source>
</evidence>
<dbReference type="Pfam" id="PF02817">
    <property type="entry name" value="E3_binding"/>
    <property type="match status" value="1"/>
</dbReference>
<comment type="cofactor">
    <cofactor evidence="11">
        <name>(R)-lipoate</name>
        <dbReference type="ChEBI" id="CHEBI:83088"/>
    </cofactor>
    <text evidence="11">Binds 1 lipoyl cofactor covalently.</text>
</comment>
<dbReference type="InterPro" id="IPR000089">
    <property type="entry name" value="Biotin_lipoyl"/>
</dbReference>
<dbReference type="PROSITE" id="PS51826">
    <property type="entry name" value="PSBD"/>
    <property type="match status" value="1"/>
</dbReference>
<keyword evidence="8 11" id="KW-0450">Lipoyl</keyword>
<comment type="similarity">
    <text evidence="3 11">Belongs to the 2-oxoacid dehydrogenase family.</text>
</comment>
<dbReference type="InterPro" id="IPR050537">
    <property type="entry name" value="2-oxoacid_dehydrogenase"/>
</dbReference>
<dbReference type="Proteomes" id="UP000484885">
    <property type="component" value="Unassembled WGS sequence"/>
</dbReference>
<dbReference type="PANTHER" id="PTHR43416">
    <property type="entry name" value="DIHYDROLIPOYLLYSINE-RESIDUE SUCCINYLTRANSFERASE COMPONENT OF 2-OXOGLUTARATE DEHYDROGENASE COMPLEX, MITOCHONDRIAL-RELATED"/>
    <property type="match status" value="1"/>
</dbReference>
<dbReference type="InterPro" id="IPR001078">
    <property type="entry name" value="2-oxoacid_DH_actylTfrase"/>
</dbReference>
<evidence type="ECO:0000256" key="7">
    <source>
        <dbReference type="ARBA" id="ARBA00022679"/>
    </source>
</evidence>
<evidence type="ECO:0000256" key="9">
    <source>
        <dbReference type="ARBA" id="ARBA00023315"/>
    </source>
</evidence>
<dbReference type="SUPFAM" id="SSF52777">
    <property type="entry name" value="CoA-dependent acyltransferases"/>
    <property type="match status" value="1"/>
</dbReference>
<comment type="function">
    <text evidence="1 11">E2 component of the 2-oxoglutarate dehydrogenase (OGDH) complex which catalyzes the second step in the conversion of 2-oxoglutarate to succinyl-CoA and CO(2).</text>
</comment>
<proteinExistence type="inferred from homology"/>
<sequence length="396" mass="42427">MSIEVKVPNLPESVSDATVAKWHKKPGDAIARDENLVDLETDKVVLEVPAPANGVLESISAEEGDTVTEAQVLGLLAEGEAPAAGENDKPAQKKDDEGPSAAPRTEEKSASPAKAPAEGGDDMAPSVRKMVAENEVDPSAIEGSGRAGRLTKGDVLKHLQGGGARPEERVKMSRLRSRIAERMKDAQNTAAILTSFNEVNLQAVMDIRARYKEDFIKRHDVKLGFMSFFVKACCEALAKHPVVNASIDGDEIVYHGFQDIGIAVSTERGLIVPVLRDVQHMGLADIEGAIADFAGQARKGTIKLEDLQGGTFTITNGGVFGSLLSTPLLNMPQSAILGMHAIKERPVAENGQVVIRPMMYIALSYDHRIVDGKDAVQFLVAVKEALEDPARMLLGL</sequence>
<dbReference type="Pfam" id="PF00364">
    <property type="entry name" value="Biotin_lipoyl"/>
    <property type="match status" value="1"/>
</dbReference>
<dbReference type="InterPro" id="IPR004167">
    <property type="entry name" value="PSBD"/>
</dbReference>
<evidence type="ECO:0000259" key="13">
    <source>
        <dbReference type="PROSITE" id="PS50968"/>
    </source>
</evidence>
<feature type="region of interest" description="Disordered" evidence="12">
    <location>
        <begin position="82"/>
        <end position="124"/>
    </location>
</feature>
<dbReference type="Gene3D" id="2.40.50.100">
    <property type="match status" value="1"/>
</dbReference>
<feature type="compositionally biased region" description="Basic and acidic residues" evidence="12">
    <location>
        <begin position="86"/>
        <end position="97"/>
    </location>
</feature>
<evidence type="ECO:0000256" key="8">
    <source>
        <dbReference type="ARBA" id="ARBA00022823"/>
    </source>
</evidence>